<dbReference type="EMBL" id="QEWR01000002">
    <property type="protein sequence ID" value="PWD84664.1"/>
    <property type="molecule type" value="Genomic_DNA"/>
</dbReference>
<gene>
    <name evidence="3" type="ORF">DC082_03805</name>
</gene>
<evidence type="ECO:0000313" key="3">
    <source>
        <dbReference type="EMBL" id="PWD84664.1"/>
    </source>
</evidence>
<comment type="caution">
    <text evidence="3">The sequence shown here is derived from an EMBL/GenBank/DDBJ whole genome shotgun (WGS) entry which is preliminary data.</text>
</comment>
<dbReference type="Pfam" id="PF14302">
    <property type="entry name" value="DUF4377"/>
    <property type="match status" value="1"/>
</dbReference>
<reference evidence="3 4" key="1">
    <citation type="journal article" date="2018" name="Genome Announc.">
        <title>Ignatzschineria cameli sp. nov., isolated from necrotic foot tissue of dromedaries (Camelus dromedarius) and associated maggots (Wohlfahrtia species) in Dubai.</title>
        <authorList>
            <person name="Tsang C.C."/>
            <person name="Tang J.Y."/>
            <person name="Fong J.Y."/>
            <person name="Kinne J."/>
            <person name="Lee H.H."/>
            <person name="Joseph M."/>
            <person name="Jose S."/>
            <person name="Schuster R.K."/>
            <person name="Tang Y."/>
            <person name="Sivakumar S."/>
            <person name="Chen J.H."/>
            <person name="Teng J.L."/>
            <person name="Lau S.K."/>
            <person name="Wernery U."/>
            <person name="Woo P.C."/>
        </authorList>
    </citation>
    <scope>NUCLEOTIDE SEQUENCE [LARGE SCALE GENOMIC DNA]</scope>
    <source>
        <strain evidence="3 4">KCTC 22643</strain>
    </source>
</reference>
<dbReference type="InterPro" id="IPR005184">
    <property type="entry name" value="DUF306_Meta_HslJ"/>
</dbReference>
<evidence type="ECO:0000313" key="4">
    <source>
        <dbReference type="Proteomes" id="UP000244948"/>
    </source>
</evidence>
<dbReference type="InterPro" id="IPR025485">
    <property type="entry name" value="DUF4377"/>
</dbReference>
<sequence>MKLSRWRERWSQIAVAGLLGSSIAMVGMATETLNITPLSKEHDVKVVLDQEAHHFSVHGGCNILMGQVYLKDNGAFRVKEGRAGAALASTMMACDPELQKLDERISQFMISTPKMVREGDALYLVGTVPGEKVSHYLPVELDQGKYLDIKAKLYERVFYYISAERTPCEEQEAGCLQVREDKNSEWEIYTGEIEGFTPVENYEYRLRLKEYQSEDGAAKHVLDMIVEQGEVVPVGHPSADDSNTQQ</sequence>
<dbReference type="AlphaFoldDB" id="A0A2U2AN70"/>
<evidence type="ECO:0008006" key="5">
    <source>
        <dbReference type="Google" id="ProtNLM"/>
    </source>
</evidence>
<accession>A0A2U2AN70</accession>
<dbReference type="InterPro" id="IPR038670">
    <property type="entry name" value="HslJ-like_sf"/>
</dbReference>
<protein>
    <recommendedName>
        <fullName evidence="5">DUF4377 domain-containing protein</fullName>
    </recommendedName>
</protein>
<dbReference type="Pfam" id="PF03724">
    <property type="entry name" value="META"/>
    <property type="match status" value="1"/>
</dbReference>
<keyword evidence="4" id="KW-1185">Reference proteome</keyword>
<dbReference type="Proteomes" id="UP000244948">
    <property type="component" value="Unassembled WGS sequence"/>
</dbReference>
<organism evidence="3 4">
    <name type="scientific">Ignatzschineria indica</name>
    <dbReference type="NCBI Taxonomy" id="472583"/>
    <lineage>
        <taxon>Bacteria</taxon>
        <taxon>Pseudomonadati</taxon>
        <taxon>Pseudomonadota</taxon>
        <taxon>Gammaproteobacteria</taxon>
        <taxon>Cardiobacteriales</taxon>
        <taxon>Ignatzschineriaceae</taxon>
        <taxon>Ignatzschineria</taxon>
    </lineage>
</organism>
<feature type="domain" description="DUF4377" evidence="2">
    <location>
        <begin position="160"/>
        <end position="216"/>
    </location>
</feature>
<evidence type="ECO:0000259" key="1">
    <source>
        <dbReference type="Pfam" id="PF03724"/>
    </source>
</evidence>
<proteinExistence type="predicted"/>
<evidence type="ECO:0000259" key="2">
    <source>
        <dbReference type="Pfam" id="PF14302"/>
    </source>
</evidence>
<dbReference type="Gene3D" id="2.40.128.270">
    <property type="match status" value="1"/>
</dbReference>
<dbReference type="RefSeq" id="WP_109235819.1">
    <property type="nucleotide sequence ID" value="NZ_BMXZ01000001.1"/>
</dbReference>
<name>A0A2U2AN70_9GAMM</name>
<feature type="domain" description="DUF306" evidence="1">
    <location>
        <begin position="34"/>
        <end position="125"/>
    </location>
</feature>